<name>A0A0G4EQ69_VITBC</name>
<protein>
    <submittedName>
        <fullName evidence="2">Uncharacterized protein</fullName>
    </submittedName>
</protein>
<feature type="region of interest" description="Disordered" evidence="1">
    <location>
        <begin position="1"/>
        <end position="32"/>
    </location>
</feature>
<gene>
    <name evidence="2" type="ORF">Vbra_12648</name>
</gene>
<proteinExistence type="predicted"/>
<dbReference type="InParanoid" id="A0A0G4EQ69"/>
<evidence type="ECO:0000313" key="2">
    <source>
        <dbReference type="EMBL" id="CEL99580.1"/>
    </source>
</evidence>
<keyword evidence="3" id="KW-1185">Reference proteome</keyword>
<dbReference type="VEuPathDB" id="CryptoDB:Vbra_12648"/>
<dbReference type="AlphaFoldDB" id="A0A0G4EQ69"/>
<evidence type="ECO:0000256" key="1">
    <source>
        <dbReference type="SAM" id="MobiDB-lite"/>
    </source>
</evidence>
<reference evidence="2 3" key="1">
    <citation type="submission" date="2014-11" db="EMBL/GenBank/DDBJ databases">
        <authorList>
            <person name="Zhu J."/>
            <person name="Qi W."/>
            <person name="Song R."/>
        </authorList>
    </citation>
    <scope>NUCLEOTIDE SEQUENCE [LARGE SCALE GENOMIC DNA]</scope>
</reference>
<feature type="compositionally biased region" description="Basic residues" evidence="1">
    <location>
        <begin position="1"/>
        <end position="14"/>
    </location>
</feature>
<accession>A0A0G4EQ69</accession>
<dbReference type="Proteomes" id="UP000041254">
    <property type="component" value="Unassembled WGS sequence"/>
</dbReference>
<dbReference type="EMBL" id="CDMY01000283">
    <property type="protein sequence ID" value="CEL99580.1"/>
    <property type="molecule type" value="Genomic_DNA"/>
</dbReference>
<organism evidence="2 3">
    <name type="scientific">Vitrella brassicaformis (strain CCMP3155)</name>
    <dbReference type="NCBI Taxonomy" id="1169540"/>
    <lineage>
        <taxon>Eukaryota</taxon>
        <taxon>Sar</taxon>
        <taxon>Alveolata</taxon>
        <taxon>Colpodellida</taxon>
        <taxon>Vitrellaceae</taxon>
        <taxon>Vitrella</taxon>
    </lineage>
</organism>
<evidence type="ECO:0000313" key="3">
    <source>
        <dbReference type="Proteomes" id="UP000041254"/>
    </source>
</evidence>
<sequence length="137" mass="15103">MRKGKKVKKGRGRAKPQVTEKEDDGDATETDVDWRINGKWEQLHPVKVPSEKQIEAQAPGNESGSVGRQVIEYRAFLRKVERVRLAAARRTVYQAVMAGPRESLTALVSCSDYGIIDSVGWVGMGCVADVPDGPNHE</sequence>
<feature type="compositionally biased region" description="Acidic residues" evidence="1">
    <location>
        <begin position="21"/>
        <end position="31"/>
    </location>
</feature>